<dbReference type="InterPro" id="IPR008969">
    <property type="entry name" value="CarboxyPept-like_regulatory"/>
</dbReference>
<dbReference type="Pfam" id="PF13620">
    <property type="entry name" value="CarboxypepD_reg"/>
    <property type="match status" value="1"/>
</dbReference>
<sequence>MKNIITLSLLAFSLFGYSQKQYKRADNFFEKMWYIEAAKEYEAAIEQGDNSKEVLQKAGDAYYFNTNMEGAYKWYDILISEYGEDVEVEYLFRYAHSLQGIGDNKSAKKWMKKFSQKANQNDPRGQKYSQERISIEDVLELPEQFTLKNLKINTSLSDFGPMYFKDRLVYSSAVDSSTYHTRKYRWNEQPYLNMLIGEINGTQTDVTFTEEFSKELNTIYHEATLAFSPDQNTIYFTRNNYDGKLVRDDEGINHLKLYTAQLREDTYGNVSWANVQELPFNSNEYSVGHPTVSKDGKKLYFVSDMPGSIGATDIFVVDILGENKYSQPKNLGPNINTYGREMFPYITDKALYFASDGHLGLGGLDVFESKTNEGNFTIPVNLGAPLNSNLDDFGYIVNEETNKGYVCSNRKTGKGDDDIYSFVRTPIEICDQKITGQVTNTATGQSIAQAKLTLISGRGEVLEETMSNEQGEYTFKYKPKCGSPYEIKAEKLGHNTTTTPFETQKGEGETNVPIALETVNKLIVEQGGVLKIKIGIIYFDLDKSFIRNDAASELNKIVLLMNEYPNMVIKVESHTDSRSSKEYNRDLSDRRAKSTREYIVSQNIEADRIESAIGYGESRLINECADGVSCSEARHQLNRRSEFIIIKM</sequence>
<organism evidence="6 7">
    <name type="scientific">Aquimarina algicola</name>
    <dbReference type="NCBI Taxonomy" id="2589995"/>
    <lineage>
        <taxon>Bacteria</taxon>
        <taxon>Pseudomonadati</taxon>
        <taxon>Bacteroidota</taxon>
        <taxon>Flavobacteriia</taxon>
        <taxon>Flavobacteriales</taxon>
        <taxon>Flavobacteriaceae</taxon>
        <taxon>Aquimarina</taxon>
    </lineage>
</organism>
<dbReference type="PRINTS" id="PR01021">
    <property type="entry name" value="OMPADOMAIN"/>
</dbReference>
<keyword evidence="7" id="KW-1185">Reference proteome</keyword>
<evidence type="ECO:0000256" key="1">
    <source>
        <dbReference type="ARBA" id="ARBA00004442"/>
    </source>
</evidence>
<dbReference type="InterPro" id="IPR011659">
    <property type="entry name" value="WD40"/>
</dbReference>
<comment type="subcellular location">
    <subcellularLocation>
        <location evidence="1">Cell outer membrane</location>
    </subcellularLocation>
</comment>
<evidence type="ECO:0000256" key="3">
    <source>
        <dbReference type="ARBA" id="ARBA00023237"/>
    </source>
</evidence>
<evidence type="ECO:0000313" key="7">
    <source>
        <dbReference type="Proteomes" id="UP000315540"/>
    </source>
</evidence>
<dbReference type="OrthoDB" id="9809364at2"/>
<keyword evidence="3" id="KW-0998">Cell outer membrane</keyword>
<dbReference type="Pfam" id="PF07676">
    <property type="entry name" value="PD40"/>
    <property type="match status" value="1"/>
</dbReference>
<proteinExistence type="predicted"/>
<dbReference type="Gene3D" id="3.30.1330.60">
    <property type="entry name" value="OmpA-like domain"/>
    <property type="match status" value="1"/>
</dbReference>
<protein>
    <submittedName>
        <fullName evidence="6">Flagellar motor protein MotB</fullName>
    </submittedName>
</protein>
<dbReference type="RefSeq" id="WP_140597263.1">
    <property type="nucleotide sequence ID" value="NZ_VFWZ01000009.1"/>
</dbReference>
<evidence type="ECO:0000256" key="2">
    <source>
        <dbReference type="ARBA" id="ARBA00023136"/>
    </source>
</evidence>
<dbReference type="Proteomes" id="UP000315540">
    <property type="component" value="Unassembled WGS sequence"/>
</dbReference>
<dbReference type="PANTHER" id="PTHR30329">
    <property type="entry name" value="STATOR ELEMENT OF FLAGELLAR MOTOR COMPLEX"/>
    <property type="match status" value="1"/>
</dbReference>
<dbReference type="InterPro" id="IPR006665">
    <property type="entry name" value="OmpA-like"/>
</dbReference>
<feature type="domain" description="OmpA-like" evidence="5">
    <location>
        <begin position="526"/>
        <end position="648"/>
    </location>
</feature>
<dbReference type="SUPFAM" id="SSF48452">
    <property type="entry name" value="TPR-like"/>
    <property type="match status" value="1"/>
</dbReference>
<dbReference type="Gene3D" id="1.25.40.10">
    <property type="entry name" value="Tetratricopeptide repeat domain"/>
    <property type="match status" value="1"/>
</dbReference>
<dbReference type="InterPro" id="IPR006664">
    <property type="entry name" value="OMP_bac"/>
</dbReference>
<keyword evidence="6" id="KW-0282">Flagellum</keyword>
<evidence type="ECO:0000313" key="6">
    <source>
        <dbReference type="EMBL" id="TPN82332.1"/>
    </source>
</evidence>
<dbReference type="Gene3D" id="2.60.40.1120">
    <property type="entry name" value="Carboxypeptidase-like, regulatory domain"/>
    <property type="match status" value="1"/>
</dbReference>
<reference evidence="6 7" key="1">
    <citation type="submission" date="2019-06" db="EMBL/GenBank/DDBJ databases">
        <authorList>
            <person name="Meng X."/>
        </authorList>
    </citation>
    <scope>NUCLEOTIDE SEQUENCE [LARGE SCALE GENOMIC DNA]</scope>
    <source>
        <strain evidence="6 7">M625</strain>
    </source>
</reference>
<dbReference type="EMBL" id="VFWZ01000009">
    <property type="protein sequence ID" value="TPN82332.1"/>
    <property type="molecule type" value="Genomic_DNA"/>
</dbReference>
<dbReference type="PROSITE" id="PS51123">
    <property type="entry name" value="OMPA_2"/>
    <property type="match status" value="1"/>
</dbReference>
<dbReference type="Gene3D" id="2.120.10.30">
    <property type="entry name" value="TolB, C-terminal domain"/>
    <property type="match status" value="1"/>
</dbReference>
<dbReference type="GO" id="GO:0009279">
    <property type="term" value="C:cell outer membrane"/>
    <property type="evidence" value="ECO:0007669"/>
    <property type="project" value="UniProtKB-SubCell"/>
</dbReference>
<name>A0A504J1H6_9FLAO</name>
<comment type="caution">
    <text evidence="6">The sequence shown here is derived from an EMBL/GenBank/DDBJ whole genome shotgun (WGS) entry which is preliminary data.</text>
</comment>
<dbReference type="SUPFAM" id="SSF49464">
    <property type="entry name" value="Carboxypeptidase regulatory domain-like"/>
    <property type="match status" value="1"/>
</dbReference>
<dbReference type="InterPro" id="IPR050330">
    <property type="entry name" value="Bact_OuterMem_StrucFunc"/>
</dbReference>
<evidence type="ECO:0000256" key="4">
    <source>
        <dbReference type="PROSITE-ProRule" id="PRU00473"/>
    </source>
</evidence>
<keyword evidence="6" id="KW-0966">Cell projection</keyword>
<dbReference type="AlphaFoldDB" id="A0A504J1H6"/>
<keyword evidence="2 4" id="KW-0472">Membrane</keyword>
<dbReference type="CDD" id="cd07185">
    <property type="entry name" value="OmpA_C-like"/>
    <property type="match status" value="1"/>
</dbReference>
<dbReference type="SUPFAM" id="SSF82171">
    <property type="entry name" value="DPP6 N-terminal domain-like"/>
    <property type="match status" value="1"/>
</dbReference>
<dbReference type="InterPro" id="IPR036737">
    <property type="entry name" value="OmpA-like_sf"/>
</dbReference>
<dbReference type="SUPFAM" id="SSF103088">
    <property type="entry name" value="OmpA-like"/>
    <property type="match status" value="1"/>
</dbReference>
<dbReference type="PANTHER" id="PTHR30329:SF21">
    <property type="entry name" value="LIPOPROTEIN YIAD-RELATED"/>
    <property type="match status" value="1"/>
</dbReference>
<dbReference type="InterPro" id="IPR011990">
    <property type="entry name" value="TPR-like_helical_dom_sf"/>
</dbReference>
<evidence type="ECO:0000259" key="5">
    <source>
        <dbReference type="PROSITE" id="PS51123"/>
    </source>
</evidence>
<dbReference type="InterPro" id="IPR011042">
    <property type="entry name" value="6-blade_b-propeller_TolB-like"/>
</dbReference>
<keyword evidence="6" id="KW-0969">Cilium</keyword>
<accession>A0A504J1H6</accession>
<dbReference type="Pfam" id="PF00691">
    <property type="entry name" value="OmpA"/>
    <property type="match status" value="1"/>
</dbReference>
<gene>
    <name evidence="6" type="ORF">FHK87_23190</name>
</gene>